<keyword evidence="7 8" id="KW-0961">Cell wall biogenesis/degradation</keyword>
<dbReference type="Gene3D" id="3.90.190.20">
    <property type="entry name" value="Mur ligase, C-terminal domain"/>
    <property type="match status" value="1"/>
</dbReference>
<evidence type="ECO:0000313" key="14">
    <source>
        <dbReference type="Proteomes" id="UP000016856"/>
    </source>
</evidence>
<dbReference type="EMBL" id="AXDC01000006">
    <property type="protein sequence ID" value="ERM92798.1"/>
    <property type="molecule type" value="Genomic_DNA"/>
</dbReference>
<feature type="binding site" evidence="8">
    <location>
        <begin position="409"/>
        <end position="412"/>
    </location>
    <ligand>
        <name>meso-2,6-diaminopimelate</name>
        <dbReference type="ChEBI" id="CHEBI:57791"/>
    </ligand>
</feature>
<feature type="domain" description="Mur ligase C-terminal" evidence="11">
    <location>
        <begin position="336"/>
        <end position="463"/>
    </location>
</feature>
<keyword evidence="8" id="KW-0547">Nucleotide-binding</keyword>
<keyword evidence="6 8" id="KW-0131">Cell cycle</keyword>
<evidence type="ECO:0000256" key="5">
    <source>
        <dbReference type="ARBA" id="ARBA00022984"/>
    </source>
</evidence>
<sequence length="492" mass="54730">MVSIGARRPIMRLVDLLKGVKHEIKGNPNVDISGVCYDSRKAKPKYLFIAIKGFKTDGLLYVEEAIKNGAVAVVTDRDISEYPGVTVVLVEDARAAMAKIASNFYNNPTSKLTLIGITGTNGKTSVTYMLKAILEQQNNKVGLVGTIQNMIGDRVIPTTHTTPESLDLQELFSLMVNEGVKYVVMEVSSHSLALHRVDSCDFDIAVFTNLSQDHLDFHESMEEYAKTKSKLFKMAKKASVINIDDKYSSMMIESSKGKVLTYGIKDFAYVMAKEIKNSLSGVKFKVQIQDKKEEISLKIPGLFSVYNALAAITVADFLGIPLRSVREALSHVTVKGRFEPVETGRDFYVFIDYAHTPDGIRNIMEALKEYEAGRKILVFGAGGDRDKSKRPLMGEVAGKYADFCILTSDNPRSENPKEIIAQIEEGIKKTNCPYVVIEDRREAIRYALSNAQKDDVIILAGKGHETYQIIGDKVIPFDEREIVKEILAESEK</sequence>
<dbReference type="PANTHER" id="PTHR23135:SF4">
    <property type="entry name" value="UDP-N-ACETYLMURAMOYL-L-ALANYL-D-GLUTAMATE--2,6-DIAMINOPIMELATE LIGASE MURE HOMOLOG, CHLOROPLASTIC"/>
    <property type="match status" value="1"/>
</dbReference>
<keyword evidence="3 8" id="KW-0132">Cell division</keyword>
<comment type="caution">
    <text evidence="13">The sequence shown here is derived from an EMBL/GenBank/DDBJ whole genome shotgun (WGS) entry which is preliminary data.</text>
</comment>
<evidence type="ECO:0000256" key="2">
    <source>
        <dbReference type="ARBA" id="ARBA00005898"/>
    </source>
</evidence>
<dbReference type="InterPro" id="IPR036615">
    <property type="entry name" value="Mur_ligase_C_dom_sf"/>
</dbReference>
<comment type="catalytic activity">
    <reaction evidence="8">
        <text>UDP-N-acetyl-alpha-D-muramoyl-L-alanyl-D-glutamate + meso-2,6-diaminopimelate + ATP = UDP-N-acetyl-alpha-D-muramoyl-L-alanyl-gamma-D-glutamyl-meso-2,6-diaminopimelate + ADP + phosphate + H(+)</text>
        <dbReference type="Rhea" id="RHEA:23676"/>
        <dbReference type="ChEBI" id="CHEBI:15378"/>
        <dbReference type="ChEBI" id="CHEBI:30616"/>
        <dbReference type="ChEBI" id="CHEBI:43474"/>
        <dbReference type="ChEBI" id="CHEBI:57791"/>
        <dbReference type="ChEBI" id="CHEBI:83900"/>
        <dbReference type="ChEBI" id="CHEBI:83905"/>
        <dbReference type="ChEBI" id="CHEBI:456216"/>
        <dbReference type="EC" id="6.3.2.13"/>
    </reaction>
</comment>
<keyword evidence="8" id="KW-0460">Magnesium</keyword>
<dbReference type="GO" id="GO:0005737">
    <property type="term" value="C:cytoplasm"/>
    <property type="evidence" value="ECO:0007669"/>
    <property type="project" value="UniProtKB-SubCell"/>
</dbReference>
<feature type="binding site" evidence="8">
    <location>
        <position position="196"/>
    </location>
    <ligand>
        <name>UDP-N-acetyl-alpha-D-muramoyl-L-alanyl-D-glutamate</name>
        <dbReference type="ChEBI" id="CHEBI:83900"/>
    </ligand>
</feature>
<dbReference type="SUPFAM" id="SSF53623">
    <property type="entry name" value="MurD-like peptide ligases, catalytic domain"/>
    <property type="match status" value="1"/>
</dbReference>
<dbReference type="AlphaFoldDB" id="U5CS53"/>
<dbReference type="PANTHER" id="PTHR23135">
    <property type="entry name" value="MUR LIGASE FAMILY MEMBER"/>
    <property type="match status" value="1"/>
</dbReference>
<evidence type="ECO:0000259" key="10">
    <source>
        <dbReference type="Pfam" id="PF01225"/>
    </source>
</evidence>
<dbReference type="SUPFAM" id="SSF53244">
    <property type="entry name" value="MurD-like peptide ligases, peptide-binding domain"/>
    <property type="match status" value="1"/>
</dbReference>
<dbReference type="GO" id="GO:0071555">
    <property type="term" value="P:cell wall organization"/>
    <property type="evidence" value="ECO:0007669"/>
    <property type="project" value="UniProtKB-KW"/>
</dbReference>
<feature type="domain" description="Mur ligase N-terminal catalytic" evidence="10">
    <location>
        <begin position="32"/>
        <end position="105"/>
    </location>
</feature>
<name>U5CS53_CALSX</name>
<evidence type="ECO:0000256" key="7">
    <source>
        <dbReference type="ARBA" id="ARBA00023316"/>
    </source>
</evidence>
<dbReference type="NCBIfam" id="TIGR01085">
    <property type="entry name" value="murE"/>
    <property type="match status" value="1"/>
</dbReference>
<comment type="similarity">
    <text evidence="2 8">Belongs to the MurCDEF family. MurE subfamily.</text>
</comment>
<evidence type="ECO:0000256" key="9">
    <source>
        <dbReference type="RuleBase" id="RU004135"/>
    </source>
</evidence>
<dbReference type="Pfam" id="PF01225">
    <property type="entry name" value="Mur_ligase"/>
    <property type="match status" value="1"/>
</dbReference>
<evidence type="ECO:0000256" key="8">
    <source>
        <dbReference type="HAMAP-Rule" id="MF_00208"/>
    </source>
</evidence>
<keyword evidence="5 8" id="KW-0573">Peptidoglycan synthesis</keyword>
<dbReference type="InterPro" id="IPR036565">
    <property type="entry name" value="Mur-like_cat_sf"/>
</dbReference>
<feature type="binding site" evidence="8">
    <location>
        <position position="188"/>
    </location>
    <ligand>
        <name>UDP-N-acetyl-alpha-D-muramoyl-L-alanyl-D-glutamate</name>
        <dbReference type="ChEBI" id="CHEBI:83900"/>
    </ligand>
</feature>
<gene>
    <name evidence="8" type="primary">murE</name>
    <name evidence="13" type="ORF">O163_03285</name>
</gene>
<dbReference type="InterPro" id="IPR035911">
    <property type="entry name" value="MurE/MurF_N"/>
</dbReference>
<comment type="pathway">
    <text evidence="1 8 9">Cell wall biogenesis; peptidoglycan biosynthesis.</text>
</comment>
<dbReference type="GO" id="GO:0008360">
    <property type="term" value="P:regulation of cell shape"/>
    <property type="evidence" value="ECO:0007669"/>
    <property type="project" value="UniProtKB-KW"/>
</dbReference>
<feature type="short sequence motif" description="Meso-diaminopimelate recognition motif" evidence="8">
    <location>
        <begin position="409"/>
        <end position="412"/>
    </location>
</feature>
<dbReference type="UniPathway" id="UPA00219"/>
<dbReference type="InterPro" id="IPR000713">
    <property type="entry name" value="Mur_ligase_N"/>
</dbReference>
<reference evidence="13 14" key="1">
    <citation type="journal article" date="2013" name="Genome Announc.">
        <title>Draft Genome Sequence of an Anaerobic and Extremophilic Bacterium, Caldanaerobacter yonseiensis, Isolated from a Geothermal Hot Stream.</title>
        <authorList>
            <person name="Lee S.J."/>
            <person name="Lee Y.J."/>
            <person name="Park G.S."/>
            <person name="Kim B.C."/>
            <person name="Lee S.J."/>
            <person name="Shin J.H."/>
            <person name="Lee D.W."/>
        </authorList>
    </citation>
    <scope>NUCLEOTIDE SEQUENCE [LARGE SCALE GENOMIC DNA]</scope>
    <source>
        <strain evidence="13 14">KB-1</strain>
    </source>
</reference>
<dbReference type="EC" id="6.3.2.13" evidence="8"/>
<feature type="binding site" evidence="8">
    <location>
        <position position="385"/>
    </location>
    <ligand>
        <name>meso-2,6-diaminopimelate</name>
        <dbReference type="ChEBI" id="CHEBI:57791"/>
    </ligand>
</feature>
<dbReference type="InterPro" id="IPR013221">
    <property type="entry name" value="Mur_ligase_cen"/>
</dbReference>
<feature type="binding site" evidence="8">
    <location>
        <begin position="161"/>
        <end position="162"/>
    </location>
    <ligand>
        <name>UDP-N-acetyl-alpha-D-muramoyl-L-alanyl-D-glutamate</name>
        <dbReference type="ChEBI" id="CHEBI:83900"/>
    </ligand>
</feature>
<dbReference type="InterPro" id="IPR004101">
    <property type="entry name" value="Mur_ligase_C"/>
</dbReference>
<evidence type="ECO:0000256" key="6">
    <source>
        <dbReference type="ARBA" id="ARBA00023306"/>
    </source>
</evidence>
<feature type="binding site" evidence="8">
    <location>
        <begin position="119"/>
        <end position="125"/>
    </location>
    <ligand>
        <name>ATP</name>
        <dbReference type="ChEBI" id="CHEBI:30616"/>
    </ligand>
</feature>
<dbReference type="GO" id="GO:0008765">
    <property type="term" value="F:UDP-N-acetylmuramoylalanyl-D-glutamate-2,6-diaminopimelate ligase activity"/>
    <property type="evidence" value="ECO:0007669"/>
    <property type="project" value="UniProtKB-UniRule"/>
</dbReference>
<evidence type="ECO:0000256" key="1">
    <source>
        <dbReference type="ARBA" id="ARBA00004752"/>
    </source>
</evidence>
<dbReference type="SUPFAM" id="SSF63418">
    <property type="entry name" value="MurE/MurF N-terminal domain"/>
    <property type="match status" value="1"/>
</dbReference>
<evidence type="ECO:0000259" key="12">
    <source>
        <dbReference type="Pfam" id="PF08245"/>
    </source>
</evidence>
<evidence type="ECO:0000313" key="13">
    <source>
        <dbReference type="EMBL" id="ERM92798.1"/>
    </source>
</evidence>
<comment type="cofactor">
    <cofactor evidence="8">
        <name>Mg(2+)</name>
        <dbReference type="ChEBI" id="CHEBI:18420"/>
    </cofactor>
</comment>
<organism evidence="13 14">
    <name type="scientific">Caldanaerobacter subterraneus subsp. yonseiensis KB-1</name>
    <dbReference type="NCBI Taxonomy" id="1388761"/>
    <lineage>
        <taxon>Bacteria</taxon>
        <taxon>Bacillati</taxon>
        <taxon>Bacillota</taxon>
        <taxon>Clostridia</taxon>
        <taxon>Thermoanaerobacterales</taxon>
        <taxon>Thermoanaerobacteraceae</taxon>
        <taxon>Caldanaerobacter</taxon>
    </lineage>
</organism>
<dbReference type="Gene3D" id="3.40.1190.10">
    <property type="entry name" value="Mur-like, catalytic domain"/>
    <property type="match status" value="1"/>
</dbReference>
<evidence type="ECO:0000256" key="4">
    <source>
        <dbReference type="ARBA" id="ARBA00022960"/>
    </source>
</evidence>
<dbReference type="Pfam" id="PF08245">
    <property type="entry name" value="Mur_ligase_M"/>
    <property type="match status" value="1"/>
</dbReference>
<comment type="caution">
    <text evidence="8">Lacks conserved residue(s) required for the propagation of feature annotation.</text>
</comment>
<feature type="binding site" evidence="8">
    <location>
        <position position="461"/>
    </location>
    <ligand>
        <name>meso-2,6-diaminopimelate</name>
        <dbReference type="ChEBI" id="CHEBI:57791"/>
    </ligand>
</feature>
<accession>U5CS53</accession>
<feature type="domain" description="Mur ligase central" evidence="12">
    <location>
        <begin position="117"/>
        <end position="315"/>
    </location>
</feature>
<keyword evidence="4 8" id="KW-0133">Cell shape</keyword>
<keyword evidence="8" id="KW-0067">ATP-binding</keyword>
<keyword evidence="8" id="KW-0436">Ligase</keyword>
<dbReference type="NCBIfam" id="NF001126">
    <property type="entry name" value="PRK00139.1-4"/>
    <property type="match status" value="1"/>
</dbReference>
<dbReference type="Pfam" id="PF02875">
    <property type="entry name" value="Mur_ligase_C"/>
    <property type="match status" value="1"/>
</dbReference>
<protein>
    <recommendedName>
        <fullName evidence="8">UDP-N-acetylmuramoyl-L-alanyl-D-glutamate--2,6-diaminopimelate ligase</fullName>
        <ecNumber evidence="8">6.3.2.13</ecNumber>
    </recommendedName>
    <alternativeName>
        <fullName evidence="8">Meso-A2pm-adding enzyme</fullName>
    </alternativeName>
    <alternativeName>
        <fullName evidence="8">Meso-diaminopimelate-adding enzyme</fullName>
    </alternativeName>
    <alternativeName>
        <fullName evidence="8">UDP-MurNAc-L-Ala-D-Glu:meso-diaminopimelate ligase</fullName>
    </alternativeName>
    <alternativeName>
        <fullName evidence="8">UDP-MurNAc-tripeptide synthetase</fullName>
    </alternativeName>
    <alternativeName>
        <fullName evidence="8">UDP-N-acetylmuramyl-tripeptide synthetase</fullName>
    </alternativeName>
</protein>
<dbReference type="Gene3D" id="3.40.1390.10">
    <property type="entry name" value="MurE/MurF, N-terminal domain"/>
    <property type="match status" value="1"/>
</dbReference>
<dbReference type="GO" id="GO:0000287">
    <property type="term" value="F:magnesium ion binding"/>
    <property type="evidence" value="ECO:0007669"/>
    <property type="project" value="UniProtKB-UniRule"/>
</dbReference>
<dbReference type="InterPro" id="IPR005761">
    <property type="entry name" value="UDP-N-AcMur-Glu-dNH2Pim_ligase"/>
</dbReference>
<dbReference type="HAMAP" id="MF_00208">
    <property type="entry name" value="MurE"/>
    <property type="match status" value="1"/>
</dbReference>
<evidence type="ECO:0000259" key="11">
    <source>
        <dbReference type="Pfam" id="PF02875"/>
    </source>
</evidence>
<dbReference type="PATRIC" id="fig|1388761.3.peg.655"/>
<feature type="binding site" evidence="8">
    <location>
        <position position="465"/>
    </location>
    <ligand>
        <name>meso-2,6-diaminopimelate</name>
        <dbReference type="ChEBI" id="CHEBI:57791"/>
    </ligand>
</feature>
<proteinExistence type="inferred from homology"/>
<dbReference type="NCBIfam" id="NF001124">
    <property type="entry name" value="PRK00139.1-2"/>
    <property type="match status" value="1"/>
</dbReference>
<dbReference type="Proteomes" id="UP000016856">
    <property type="component" value="Unassembled WGS sequence"/>
</dbReference>
<feature type="modified residue" description="N6-carboxylysine" evidence="8">
    <location>
        <position position="228"/>
    </location>
</feature>
<dbReference type="GO" id="GO:0051301">
    <property type="term" value="P:cell division"/>
    <property type="evidence" value="ECO:0007669"/>
    <property type="project" value="UniProtKB-KW"/>
</dbReference>
<comment type="subcellular location">
    <subcellularLocation>
        <location evidence="8 9">Cytoplasm</location>
    </subcellularLocation>
</comment>
<keyword evidence="8" id="KW-0963">Cytoplasm</keyword>
<evidence type="ECO:0000256" key="3">
    <source>
        <dbReference type="ARBA" id="ARBA00022618"/>
    </source>
</evidence>
<dbReference type="GO" id="GO:0005524">
    <property type="term" value="F:ATP binding"/>
    <property type="evidence" value="ECO:0007669"/>
    <property type="project" value="UniProtKB-UniRule"/>
</dbReference>
<dbReference type="GO" id="GO:0009252">
    <property type="term" value="P:peptidoglycan biosynthetic process"/>
    <property type="evidence" value="ECO:0007669"/>
    <property type="project" value="UniProtKB-UniRule"/>
</dbReference>
<comment type="PTM">
    <text evidence="8">Carboxylation is probably crucial for Mg(2+) binding and, consequently, for the gamma-phosphate positioning of ATP.</text>
</comment>
<comment type="function">
    <text evidence="8">Catalyzes the addition of meso-diaminopimelic acid to the nucleotide precursor UDP-N-acetylmuramoyl-L-alanyl-D-glutamate (UMAG) in the biosynthesis of bacterial cell-wall peptidoglycan.</text>
</comment>
<feature type="binding site" evidence="8">
    <location>
        <position position="39"/>
    </location>
    <ligand>
        <name>UDP-N-acetyl-alpha-D-muramoyl-L-alanyl-D-glutamate</name>
        <dbReference type="ChEBI" id="CHEBI:83900"/>
    </ligand>
</feature>